<dbReference type="Proteomes" id="UP001589793">
    <property type="component" value="Unassembled WGS sequence"/>
</dbReference>
<reference evidence="2 3" key="1">
    <citation type="submission" date="2024-09" db="EMBL/GenBank/DDBJ databases">
        <authorList>
            <person name="Sun Q."/>
            <person name="Mori K."/>
        </authorList>
    </citation>
    <scope>NUCLEOTIDE SEQUENCE [LARGE SCALE GENOMIC DNA]</scope>
    <source>
        <strain evidence="2 3">CICC 10874</strain>
    </source>
</reference>
<dbReference type="InterPro" id="IPR036388">
    <property type="entry name" value="WH-like_DNA-bd_sf"/>
</dbReference>
<sequence length="568" mass="61604">MTIIDIGRGSIGQQQAGEDASRGKVVEAVGEVGALDDSVADARIFDVDAVVDLAQQGYTIGEIVEFTSASTAQVEAALEAVIPGGAASIRVALRSRLRAWAAHAADDGWQAAESAFGIPHANITRLVRSPEQDMALSAGEEPEALRPGYLDSALSGTVLEDERARTCVRCYAMGATLQELGDRFGVTRERIRQIITKHTPWSTTDIGRTLRGMREAREREHREAVQAWSLAHPGDTPESGARRLGMTEDQVRELLGSRRTNHLAPRARPVSAVRRSDEQILEDLRTFHRETGQRTASAFAAWAKQRGVPGNQTAAIRFGTWNEALHAAGLTTERGRPRSALGEDDLWAAVIAAVAAPDGGTSSAKADAWLHRHDGAPSLTLIRQRLPYRWAEIAATALAVLRGEPIDLGEGFDDAWRGRVTAPRTWSEASPEVEPAQHLRDAMAELGENLTMARYRSWASARRRPTAQTLLRRTGLSWGELVREAGGITGGTKPAWTDAHCRDAVQDFRAARPGGGSEAYAQWARENGRPSLATVIKRLGSWSGAVGMDMPAAEVMDSPRAREKQEQP</sequence>
<keyword evidence="2" id="KW-0255">Endonuclease</keyword>
<comment type="caution">
    <text evidence="2">The sequence shown here is derived from an EMBL/GenBank/DDBJ whole genome shotgun (WGS) entry which is preliminary data.</text>
</comment>
<protein>
    <submittedName>
        <fullName evidence="2">Homing endonuclease associated repeat-containing protein</fullName>
    </submittedName>
</protein>
<evidence type="ECO:0000313" key="2">
    <source>
        <dbReference type="EMBL" id="MFC0674942.1"/>
    </source>
</evidence>
<evidence type="ECO:0000313" key="3">
    <source>
        <dbReference type="Proteomes" id="UP001589793"/>
    </source>
</evidence>
<dbReference type="RefSeq" id="WP_376981502.1">
    <property type="nucleotide sequence ID" value="NZ_JBHLSV010000016.1"/>
</dbReference>
<evidence type="ECO:0000259" key="1">
    <source>
        <dbReference type="Pfam" id="PF04545"/>
    </source>
</evidence>
<feature type="domain" description="RNA polymerase sigma-70 region 4" evidence="1">
    <location>
        <begin position="162"/>
        <end position="197"/>
    </location>
</feature>
<keyword evidence="3" id="KW-1185">Reference proteome</keyword>
<keyword evidence="2" id="KW-0540">Nuclease</keyword>
<proteinExistence type="predicted"/>
<dbReference type="Gene3D" id="1.10.10.10">
    <property type="entry name" value="Winged helix-like DNA-binding domain superfamily/Winged helix DNA-binding domain"/>
    <property type="match status" value="1"/>
</dbReference>
<dbReference type="InterPro" id="IPR007630">
    <property type="entry name" value="RNA_pol_sigma70_r4"/>
</dbReference>
<dbReference type="GO" id="GO:0004519">
    <property type="term" value="F:endonuclease activity"/>
    <property type="evidence" value="ECO:0007669"/>
    <property type="project" value="UniProtKB-KW"/>
</dbReference>
<dbReference type="SUPFAM" id="SSF88659">
    <property type="entry name" value="Sigma3 and sigma4 domains of RNA polymerase sigma factors"/>
    <property type="match status" value="1"/>
</dbReference>
<dbReference type="Pfam" id="PF04545">
    <property type="entry name" value="Sigma70_r4"/>
    <property type="match status" value="1"/>
</dbReference>
<accession>A0ABV6RD86</accession>
<dbReference type="Pfam" id="PF18780">
    <property type="entry name" value="HNH_repeat"/>
    <property type="match status" value="1"/>
</dbReference>
<dbReference type="InterPro" id="IPR013324">
    <property type="entry name" value="RNA_pol_sigma_r3/r4-like"/>
</dbReference>
<gene>
    <name evidence="2" type="ORF">ACFFF6_13320</name>
</gene>
<dbReference type="EMBL" id="JBHLSV010000016">
    <property type="protein sequence ID" value="MFC0674942.1"/>
    <property type="molecule type" value="Genomic_DNA"/>
</dbReference>
<organism evidence="2 3">
    <name type="scientific">Brachybacterium hainanense</name>
    <dbReference type="NCBI Taxonomy" id="1541174"/>
    <lineage>
        <taxon>Bacteria</taxon>
        <taxon>Bacillati</taxon>
        <taxon>Actinomycetota</taxon>
        <taxon>Actinomycetes</taxon>
        <taxon>Micrococcales</taxon>
        <taxon>Dermabacteraceae</taxon>
        <taxon>Brachybacterium</taxon>
    </lineage>
</organism>
<keyword evidence="2" id="KW-0378">Hydrolase</keyword>
<name>A0ABV6RD86_9MICO</name>
<dbReference type="InterPro" id="IPR041025">
    <property type="entry name" value="HNH_repeat"/>
</dbReference>